<proteinExistence type="predicted"/>
<evidence type="ECO:0000313" key="2">
    <source>
        <dbReference type="Proteomes" id="UP000018721"/>
    </source>
</evidence>
<keyword evidence="2" id="KW-1185">Reference proteome</keyword>
<dbReference type="EMBL" id="ANIZ01003610">
    <property type="protein sequence ID" value="ETI32633.1"/>
    <property type="molecule type" value="Genomic_DNA"/>
</dbReference>
<dbReference type="AlphaFoldDB" id="V9E256"/>
<protein>
    <submittedName>
        <fullName evidence="1">Uncharacterized protein</fullName>
    </submittedName>
</protein>
<gene>
    <name evidence="1" type="ORF">F443_20597</name>
</gene>
<accession>V9E256</accession>
<dbReference type="HOGENOM" id="CLU_2643406_0_0_1"/>
<comment type="caution">
    <text evidence="1">The sequence shown here is derived from an EMBL/GenBank/DDBJ whole genome shotgun (WGS) entry which is preliminary data.</text>
</comment>
<evidence type="ECO:0000313" key="1">
    <source>
        <dbReference type="EMBL" id="ETI32633.1"/>
    </source>
</evidence>
<reference evidence="1 2" key="1">
    <citation type="submission" date="2013-11" db="EMBL/GenBank/DDBJ databases">
        <title>The Genome Sequence of Phytophthora parasitica P1569.</title>
        <authorList>
            <consortium name="The Broad Institute Genomics Platform"/>
            <person name="Russ C."/>
            <person name="Tyler B."/>
            <person name="Panabieres F."/>
            <person name="Shan W."/>
            <person name="Tripathy S."/>
            <person name="Grunwald N."/>
            <person name="Machado M."/>
            <person name="Johnson C.S."/>
            <person name="Arredondo F."/>
            <person name="Hong C."/>
            <person name="Coffey M."/>
            <person name="Young S.K."/>
            <person name="Zeng Q."/>
            <person name="Gargeya S."/>
            <person name="Fitzgerald M."/>
            <person name="Abouelleil A."/>
            <person name="Alvarado L."/>
            <person name="Chapman S.B."/>
            <person name="Gainer-Dewar J."/>
            <person name="Goldberg J."/>
            <person name="Griggs A."/>
            <person name="Gujja S."/>
            <person name="Hansen M."/>
            <person name="Howarth C."/>
            <person name="Imamovic A."/>
            <person name="Ireland A."/>
            <person name="Larimer J."/>
            <person name="McCowan C."/>
            <person name="Murphy C."/>
            <person name="Pearson M."/>
            <person name="Poon T.W."/>
            <person name="Priest M."/>
            <person name="Roberts A."/>
            <person name="Saif S."/>
            <person name="Shea T."/>
            <person name="Sykes S."/>
            <person name="Wortman J."/>
            <person name="Nusbaum C."/>
            <person name="Birren B."/>
        </authorList>
    </citation>
    <scope>NUCLEOTIDE SEQUENCE [LARGE SCALE GENOMIC DNA]</scope>
    <source>
        <strain evidence="1 2">P1569</strain>
    </source>
</reference>
<dbReference type="Proteomes" id="UP000018721">
    <property type="component" value="Unassembled WGS sequence"/>
</dbReference>
<organism evidence="1 2">
    <name type="scientific">Phytophthora nicotianae P1569</name>
    <dbReference type="NCBI Taxonomy" id="1317065"/>
    <lineage>
        <taxon>Eukaryota</taxon>
        <taxon>Sar</taxon>
        <taxon>Stramenopiles</taxon>
        <taxon>Oomycota</taxon>
        <taxon>Peronosporomycetes</taxon>
        <taxon>Peronosporales</taxon>
        <taxon>Peronosporaceae</taxon>
        <taxon>Phytophthora</taxon>
    </lineage>
</organism>
<name>V9E256_PHYNI</name>
<sequence length="77" mass="8348">MMLDYVEKIACTRASDIQHNTLAKCDARLQDNHAERFHLQAVQGAMIHSPCDLVGEEMSGKLPVPARSAGVAVEAEA</sequence>